<name>A0A067LTG5_BOTB1</name>
<feature type="transmembrane region" description="Helical" evidence="2">
    <location>
        <begin position="77"/>
        <end position="97"/>
    </location>
</feature>
<keyword evidence="2" id="KW-0812">Transmembrane</keyword>
<evidence type="ECO:0000313" key="3">
    <source>
        <dbReference type="EMBL" id="KDQ06334.1"/>
    </source>
</evidence>
<organism evidence="3 4">
    <name type="scientific">Botryobasidium botryosum (strain FD-172 SS1)</name>
    <dbReference type="NCBI Taxonomy" id="930990"/>
    <lineage>
        <taxon>Eukaryota</taxon>
        <taxon>Fungi</taxon>
        <taxon>Dikarya</taxon>
        <taxon>Basidiomycota</taxon>
        <taxon>Agaricomycotina</taxon>
        <taxon>Agaricomycetes</taxon>
        <taxon>Cantharellales</taxon>
        <taxon>Botryobasidiaceae</taxon>
        <taxon>Botryobasidium</taxon>
    </lineage>
</organism>
<evidence type="ECO:0000256" key="1">
    <source>
        <dbReference type="SAM" id="MobiDB-lite"/>
    </source>
</evidence>
<dbReference type="InParanoid" id="A0A067LTG5"/>
<dbReference type="AlphaFoldDB" id="A0A067LTG5"/>
<feature type="compositionally biased region" description="Polar residues" evidence="1">
    <location>
        <begin position="8"/>
        <end position="17"/>
    </location>
</feature>
<evidence type="ECO:0000313" key="4">
    <source>
        <dbReference type="Proteomes" id="UP000027195"/>
    </source>
</evidence>
<protein>
    <submittedName>
        <fullName evidence="3">Uncharacterized protein</fullName>
    </submittedName>
</protein>
<gene>
    <name evidence="3" type="ORF">BOTBODRAFT_39673</name>
</gene>
<keyword evidence="2" id="KW-1133">Transmembrane helix</keyword>
<dbReference type="Proteomes" id="UP000027195">
    <property type="component" value="Unassembled WGS sequence"/>
</dbReference>
<sequence length="221" mass="24470">MPTPPSEHTPTLPSEHTPSPPRGHTPTFPNGHAHSSPHDHPVNATSPPEYTMSSPTTPVSPSAPKPLQLTEDQTIDAVFQLIAPYFGSLGLFLIAVFSNAAYNRHRGQFCCAHLLAVVGTLWNCQSGRNCLQPWAFQRIGDVLWKELHKFGKHLAVGYKNITRAFLEIYTIKRVQVARSRHPAFLLPLRGANHACTRRLGRGGSDEEDATSHKDMVCLHVY</sequence>
<dbReference type="HOGENOM" id="CLU_1250470_0_0_1"/>
<accession>A0A067LTG5</accession>
<evidence type="ECO:0000256" key="2">
    <source>
        <dbReference type="SAM" id="Phobius"/>
    </source>
</evidence>
<proteinExistence type="predicted"/>
<feature type="compositionally biased region" description="Low complexity" evidence="1">
    <location>
        <begin position="51"/>
        <end position="66"/>
    </location>
</feature>
<keyword evidence="4" id="KW-1185">Reference proteome</keyword>
<dbReference type="EMBL" id="KL198141">
    <property type="protein sequence ID" value="KDQ06334.1"/>
    <property type="molecule type" value="Genomic_DNA"/>
</dbReference>
<keyword evidence="2" id="KW-0472">Membrane</keyword>
<feature type="region of interest" description="Disordered" evidence="1">
    <location>
        <begin position="1"/>
        <end position="67"/>
    </location>
</feature>
<reference evidence="4" key="1">
    <citation type="journal article" date="2014" name="Proc. Natl. Acad. Sci. U.S.A.">
        <title>Extensive sampling of basidiomycete genomes demonstrates inadequacy of the white-rot/brown-rot paradigm for wood decay fungi.</title>
        <authorList>
            <person name="Riley R."/>
            <person name="Salamov A.A."/>
            <person name="Brown D.W."/>
            <person name="Nagy L.G."/>
            <person name="Floudas D."/>
            <person name="Held B.W."/>
            <person name="Levasseur A."/>
            <person name="Lombard V."/>
            <person name="Morin E."/>
            <person name="Otillar R."/>
            <person name="Lindquist E.A."/>
            <person name="Sun H."/>
            <person name="LaButti K.M."/>
            <person name="Schmutz J."/>
            <person name="Jabbour D."/>
            <person name="Luo H."/>
            <person name="Baker S.E."/>
            <person name="Pisabarro A.G."/>
            <person name="Walton J.D."/>
            <person name="Blanchette R.A."/>
            <person name="Henrissat B."/>
            <person name="Martin F."/>
            <person name="Cullen D."/>
            <person name="Hibbett D.S."/>
            <person name="Grigoriev I.V."/>
        </authorList>
    </citation>
    <scope>NUCLEOTIDE SEQUENCE [LARGE SCALE GENOMIC DNA]</scope>
    <source>
        <strain evidence="4">FD-172 SS1</strain>
    </source>
</reference>